<accession>A0ABQ7EHD0</accession>
<protein>
    <submittedName>
        <fullName evidence="1">Uncharacterized protein</fullName>
    </submittedName>
</protein>
<sequence>MMQKTIAGFSKAAVVATRTHGSRRCLSMVISGPSIVTSVLLISFTIHDDTCFSLSERNRLGLRSLLPPRGISFGQLKLEFL</sequence>
<reference evidence="1 2" key="1">
    <citation type="journal article" date="2020" name="BMC Genomics">
        <title>Intraspecific diversification of the crop wild relative Brassica cretica Lam. using demographic model selection.</title>
        <authorList>
            <person name="Kioukis A."/>
            <person name="Michalopoulou V.A."/>
            <person name="Briers L."/>
            <person name="Pirintsos S."/>
            <person name="Studholme D.J."/>
            <person name="Pavlidis P."/>
            <person name="Sarris P.F."/>
        </authorList>
    </citation>
    <scope>NUCLEOTIDE SEQUENCE [LARGE SCALE GENOMIC DNA]</scope>
    <source>
        <strain evidence="2">cv. PFS-1207/04</strain>
    </source>
</reference>
<evidence type="ECO:0000313" key="2">
    <source>
        <dbReference type="Proteomes" id="UP000266723"/>
    </source>
</evidence>
<name>A0ABQ7EHD0_BRACR</name>
<dbReference type="Proteomes" id="UP000266723">
    <property type="component" value="Unassembled WGS sequence"/>
</dbReference>
<keyword evidence="2" id="KW-1185">Reference proteome</keyword>
<evidence type="ECO:0000313" key="1">
    <source>
        <dbReference type="EMBL" id="KAF3595973.1"/>
    </source>
</evidence>
<proteinExistence type="predicted"/>
<comment type="caution">
    <text evidence="1">The sequence shown here is derived from an EMBL/GenBank/DDBJ whole genome shotgun (WGS) entry which is preliminary data.</text>
</comment>
<gene>
    <name evidence="1" type="ORF">DY000_02025040</name>
</gene>
<dbReference type="EMBL" id="QGKV02000299">
    <property type="protein sequence ID" value="KAF3595973.1"/>
    <property type="molecule type" value="Genomic_DNA"/>
</dbReference>
<organism evidence="1 2">
    <name type="scientific">Brassica cretica</name>
    <name type="common">Mustard</name>
    <dbReference type="NCBI Taxonomy" id="69181"/>
    <lineage>
        <taxon>Eukaryota</taxon>
        <taxon>Viridiplantae</taxon>
        <taxon>Streptophyta</taxon>
        <taxon>Embryophyta</taxon>
        <taxon>Tracheophyta</taxon>
        <taxon>Spermatophyta</taxon>
        <taxon>Magnoliopsida</taxon>
        <taxon>eudicotyledons</taxon>
        <taxon>Gunneridae</taxon>
        <taxon>Pentapetalae</taxon>
        <taxon>rosids</taxon>
        <taxon>malvids</taxon>
        <taxon>Brassicales</taxon>
        <taxon>Brassicaceae</taxon>
        <taxon>Brassiceae</taxon>
        <taxon>Brassica</taxon>
    </lineage>
</organism>